<dbReference type="Proteomes" id="UP000199034">
    <property type="component" value="Unassembled WGS sequence"/>
</dbReference>
<sequence length="159" mass="17411">MGAFEVVRSTTIGADARVVHALVNDLHLWTAWSPWEDIDPGMERVHTGSPYGVGACYAWHGNRKAGAGSMQITSSQPERIELVLRFLKPFSTTNEVWFELLSVAGSTVVTWRMRGATSGLMSWLSPVIPMDRLVGRDFERGLAKLKKVAEGDPSPTGSP</sequence>
<gene>
    <name evidence="1" type="ORF">SAMN05421872_103345</name>
</gene>
<dbReference type="STRING" id="1045774.SAMN05421872_103345"/>
<dbReference type="CDD" id="cd07818">
    <property type="entry name" value="SRPBCC_1"/>
    <property type="match status" value="1"/>
</dbReference>
<reference evidence="1 2" key="1">
    <citation type="submission" date="2016-10" db="EMBL/GenBank/DDBJ databases">
        <authorList>
            <person name="de Groot N.N."/>
        </authorList>
    </citation>
    <scope>NUCLEOTIDE SEQUENCE [LARGE SCALE GENOMIC DNA]</scope>
    <source>
        <strain evidence="1 2">CGMCC 4.6858</strain>
    </source>
</reference>
<dbReference type="EMBL" id="FMZM01000003">
    <property type="protein sequence ID" value="SDC70335.1"/>
    <property type="molecule type" value="Genomic_DNA"/>
</dbReference>
<organism evidence="1 2">
    <name type="scientific">Nocardioides lianchengensis</name>
    <dbReference type="NCBI Taxonomy" id="1045774"/>
    <lineage>
        <taxon>Bacteria</taxon>
        <taxon>Bacillati</taxon>
        <taxon>Actinomycetota</taxon>
        <taxon>Actinomycetes</taxon>
        <taxon>Propionibacteriales</taxon>
        <taxon>Nocardioidaceae</taxon>
        <taxon>Nocardioides</taxon>
    </lineage>
</organism>
<dbReference type="AlphaFoldDB" id="A0A1G6NT30"/>
<dbReference type="InterPro" id="IPR023393">
    <property type="entry name" value="START-like_dom_sf"/>
</dbReference>
<evidence type="ECO:0000313" key="2">
    <source>
        <dbReference type="Proteomes" id="UP000199034"/>
    </source>
</evidence>
<dbReference type="Gene3D" id="3.30.530.20">
    <property type="match status" value="1"/>
</dbReference>
<evidence type="ECO:0000313" key="1">
    <source>
        <dbReference type="EMBL" id="SDC70335.1"/>
    </source>
</evidence>
<proteinExistence type="predicted"/>
<dbReference type="Pfam" id="PF10604">
    <property type="entry name" value="Polyketide_cyc2"/>
    <property type="match status" value="1"/>
</dbReference>
<dbReference type="InterPro" id="IPR019587">
    <property type="entry name" value="Polyketide_cyclase/dehydratase"/>
</dbReference>
<name>A0A1G6NT30_9ACTN</name>
<dbReference type="SUPFAM" id="SSF55961">
    <property type="entry name" value="Bet v1-like"/>
    <property type="match status" value="1"/>
</dbReference>
<protein>
    <submittedName>
        <fullName evidence="1">Polyketide cyclase / dehydrase and lipid transport</fullName>
    </submittedName>
</protein>
<keyword evidence="2" id="KW-1185">Reference proteome</keyword>
<dbReference type="RefSeq" id="WP_090853136.1">
    <property type="nucleotide sequence ID" value="NZ_FMZM01000003.1"/>
</dbReference>
<accession>A0A1G6NT30</accession>
<dbReference type="OrthoDB" id="9807923at2"/>